<evidence type="ECO:0000256" key="4">
    <source>
        <dbReference type="ARBA" id="ARBA00022858"/>
    </source>
</evidence>
<evidence type="ECO:0000256" key="1">
    <source>
        <dbReference type="ARBA" id="ARBA00004613"/>
    </source>
</evidence>
<dbReference type="GO" id="GO:0005576">
    <property type="term" value="C:extracellular region"/>
    <property type="evidence" value="ECO:0007669"/>
    <property type="project" value="UniProtKB-SubCell"/>
</dbReference>
<proteinExistence type="inferred from homology"/>
<keyword evidence="4" id="KW-0838">Vasoactive</keyword>
<gene>
    <name evidence="8" type="ORF">ACEWY4_020488</name>
</gene>
<evidence type="ECO:0000259" key="7">
    <source>
        <dbReference type="SMART" id="SM00272"/>
    </source>
</evidence>
<feature type="chain" id="PRO_5044782241" description="Endothelin-like toxin domain-containing protein" evidence="6">
    <location>
        <begin position="22"/>
        <end position="176"/>
    </location>
</feature>
<comment type="caution">
    <text evidence="8">The sequence shown here is derived from an EMBL/GenBank/DDBJ whole genome shotgun (WGS) entry which is preliminary data.</text>
</comment>
<dbReference type="Pfam" id="PF00322">
    <property type="entry name" value="Endothelin"/>
    <property type="match status" value="1"/>
</dbReference>
<evidence type="ECO:0000256" key="5">
    <source>
        <dbReference type="ARBA" id="ARBA00023322"/>
    </source>
</evidence>
<dbReference type="InterPro" id="IPR001928">
    <property type="entry name" value="Endothln-like_toxin"/>
</dbReference>
<name>A0ABD1JEH2_9TELE</name>
<sequence length="176" mass="19086">MASLQTSILMLLCVTLQTGLGLPLTDMPEGDEGDRSAPRVRTKRCSCTNQMDSECHYFCHLDIIWVNTPSTEDPAIMLTQPWSPEEEKKAEAGALANERVLLAFETDALANERAPLASETGALANDRAPLASRPDVLSPQKVSERVPSEDRLVTNMSDEGLGFCHVRVGGQCGGGW</sequence>
<reference evidence="8 9" key="1">
    <citation type="submission" date="2024-09" db="EMBL/GenBank/DDBJ databases">
        <title>A chromosome-level genome assembly of Gray's grenadier anchovy, Coilia grayii.</title>
        <authorList>
            <person name="Fu Z."/>
        </authorList>
    </citation>
    <scope>NUCLEOTIDE SEQUENCE [LARGE SCALE GENOMIC DNA]</scope>
    <source>
        <strain evidence="8">G4</strain>
        <tissue evidence="8">Muscle</tissue>
    </source>
</reference>
<dbReference type="SMART" id="SM00272">
    <property type="entry name" value="END"/>
    <property type="match status" value="1"/>
</dbReference>
<comment type="subcellular location">
    <subcellularLocation>
        <location evidence="1">Secreted</location>
    </subcellularLocation>
</comment>
<protein>
    <recommendedName>
        <fullName evidence="7">Endothelin-like toxin domain-containing protein</fullName>
    </recommendedName>
</protein>
<keyword evidence="5" id="KW-0839">Vasoconstrictor</keyword>
<keyword evidence="3" id="KW-0964">Secreted</keyword>
<dbReference type="PRINTS" id="PR00365">
    <property type="entry name" value="ENDOTHELIN"/>
</dbReference>
<dbReference type="EMBL" id="JBHFQA010000017">
    <property type="protein sequence ID" value="KAL2084970.1"/>
    <property type="molecule type" value="Genomic_DNA"/>
</dbReference>
<feature type="signal peptide" evidence="6">
    <location>
        <begin position="1"/>
        <end position="21"/>
    </location>
</feature>
<feature type="domain" description="Endothelin-like toxin" evidence="7">
    <location>
        <begin position="44"/>
        <end position="65"/>
    </location>
</feature>
<dbReference type="PANTHER" id="PTHR13874:SF9">
    <property type="entry name" value="ENDOTHELIN-2"/>
    <property type="match status" value="1"/>
</dbReference>
<dbReference type="InterPro" id="IPR020475">
    <property type="entry name" value="Endothelin"/>
</dbReference>
<evidence type="ECO:0000313" key="9">
    <source>
        <dbReference type="Proteomes" id="UP001591681"/>
    </source>
</evidence>
<accession>A0ABD1JEH2</accession>
<evidence type="ECO:0000256" key="6">
    <source>
        <dbReference type="SAM" id="SignalP"/>
    </source>
</evidence>
<organism evidence="8 9">
    <name type="scientific">Coilia grayii</name>
    <name type="common">Gray's grenadier anchovy</name>
    <dbReference type="NCBI Taxonomy" id="363190"/>
    <lineage>
        <taxon>Eukaryota</taxon>
        <taxon>Metazoa</taxon>
        <taxon>Chordata</taxon>
        <taxon>Craniata</taxon>
        <taxon>Vertebrata</taxon>
        <taxon>Euteleostomi</taxon>
        <taxon>Actinopterygii</taxon>
        <taxon>Neopterygii</taxon>
        <taxon>Teleostei</taxon>
        <taxon>Clupei</taxon>
        <taxon>Clupeiformes</taxon>
        <taxon>Clupeoidei</taxon>
        <taxon>Engraulidae</taxon>
        <taxon>Coilinae</taxon>
        <taxon>Coilia</taxon>
    </lineage>
</organism>
<evidence type="ECO:0000256" key="3">
    <source>
        <dbReference type="ARBA" id="ARBA00022525"/>
    </source>
</evidence>
<dbReference type="AlphaFoldDB" id="A0ABD1JEH2"/>
<dbReference type="PANTHER" id="PTHR13874">
    <property type="entry name" value="ENDOTHELIN"/>
    <property type="match status" value="1"/>
</dbReference>
<evidence type="ECO:0000256" key="2">
    <source>
        <dbReference type="ARBA" id="ARBA00010959"/>
    </source>
</evidence>
<dbReference type="PROSITE" id="PS00270">
    <property type="entry name" value="ENDOTHELIN"/>
    <property type="match status" value="1"/>
</dbReference>
<dbReference type="Proteomes" id="UP001591681">
    <property type="component" value="Unassembled WGS sequence"/>
</dbReference>
<keyword evidence="9" id="KW-1185">Reference proteome</keyword>
<dbReference type="GO" id="GO:0042310">
    <property type="term" value="P:vasoconstriction"/>
    <property type="evidence" value="ECO:0007669"/>
    <property type="project" value="UniProtKB-KW"/>
</dbReference>
<evidence type="ECO:0000313" key="8">
    <source>
        <dbReference type="EMBL" id="KAL2084970.1"/>
    </source>
</evidence>
<comment type="similarity">
    <text evidence="2">Belongs to the endothelin/sarafotoxin family.</text>
</comment>
<dbReference type="InterPro" id="IPR019764">
    <property type="entry name" value="Endothelin_toxin_CS"/>
</dbReference>
<keyword evidence="6" id="KW-0732">Signal</keyword>